<name>A0A100JY37_STRSC</name>
<proteinExistence type="predicted"/>
<organism evidence="8 9">
    <name type="scientific">Streptomyces scabiei</name>
    <dbReference type="NCBI Taxonomy" id="1930"/>
    <lineage>
        <taxon>Bacteria</taxon>
        <taxon>Bacillati</taxon>
        <taxon>Actinomycetota</taxon>
        <taxon>Actinomycetes</taxon>
        <taxon>Kitasatosporales</taxon>
        <taxon>Streptomycetaceae</taxon>
        <taxon>Streptomyces</taxon>
    </lineage>
</organism>
<keyword evidence="5 6" id="KW-0472">Membrane</keyword>
<dbReference type="GO" id="GO:0005886">
    <property type="term" value="C:plasma membrane"/>
    <property type="evidence" value="ECO:0007669"/>
    <property type="project" value="UniProtKB-SubCell"/>
</dbReference>
<keyword evidence="2" id="KW-1003">Cell membrane</keyword>
<evidence type="ECO:0000256" key="1">
    <source>
        <dbReference type="ARBA" id="ARBA00004651"/>
    </source>
</evidence>
<comment type="subcellular location">
    <subcellularLocation>
        <location evidence="1">Cell membrane</location>
        <topology evidence="1">Multi-pass membrane protein</topology>
    </subcellularLocation>
</comment>
<dbReference type="Proteomes" id="UP000067448">
    <property type="component" value="Unassembled WGS sequence"/>
</dbReference>
<evidence type="ECO:0000259" key="7">
    <source>
        <dbReference type="Pfam" id="PF06271"/>
    </source>
</evidence>
<reference evidence="9" key="3">
    <citation type="submission" date="2016-02" db="EMBL/GenBank/DDBJ databases">
        <title>Draft genome of pathogenic Streptomyces sp. in Japan.</title>
        <authorList>
            <person name="Tomihama T."/>
            <person name="Ikenaga M."/>
            <person name="Sakai M."/>
            <person name="Okubo T."/>
            <person name="Ikeda S."/>
        </authorList>
    </citation>
    <scope>NUCLEOTIDE SEQUENCE [LARGE SCALE GENOMIC DNA]</scope>
    <source>
        <strain evidence="9">S58</strain>
    </source>
</reference>
<comment type="caution">
    <text evidence="8">The sequence shown here is derived from an EMBL/GenBank/DDBJ whole genome shotgun (WGS) entry which is preliminary data.</text>
</comment>
<accession>A0A100JY37</accession>
<dbReference type="InterPro" id="IPR016795">
    <property type="entry name" value="UCP021697"/>
</dbReference>
<dbReference type="PANTHER" id="PTHR36115">
    <property type="entry name" value="PROLINE-RICH ANTIGEN HOMOLOG-RELATED"/>
    <property type="match status" value="1"/>
</dbReference>
<dbReference type="InterPro" id="IPR051791">
    <property type="entry name" value="Pra-immunoreactive"/>
</dbReference>
<reference evidence="8 9" key="2">
    <citation type="journal article" date="2016" name="Genome Announc.">
        <title>Draft Genome Sequences of Streptomyces scabiei S58, Streptomyces turgidiscabies T45, and Streptomyces acidiscabies a10, the Pathogens of Potato Common Scab, Isolated in Japan.</title>
        <authorList>
            <person name="Tomihama T."/>
            <person name="Nishi Y."/>
            <person name="Sakai M."/>
            <person name="Ikenaga M."/>
            <person name="Okubo T."/>
            <person name="Ikeda S."/>
        </authorList>
    </citation>
    <scope>NUCLEOTIDE SEQUENCE [LARGE SCALE GENOMIC DNA]</scope>
    <source>
        <strain evidence="8 9">S58</strain>
    </source>
</reference>
<evidence type="ECO:0000256" key="5">
    <source>
        <dbReference type="ARBA" id="ARBA00023136"/>
    </source>
</evidence>
<dbReference type="Pfam" id="PF06271">
    <property type="entry name" value="RDD"/>
    <property type="match status" value="1"/>
</dbReference>
<feature type="domain" description="RDD" evidence="7">
    <location>
        <begin position="53"/>
        <end position="158"/>
    </location>
</feature>
<feature type="transmembrane region" description="Helical" evidence="6">
    <location>
        <begin position="89"/>
        <end position="109"/>
    </location>
</feature>
<keyword evidence="4 6" id="KW-1133">Transmembrane helix</keyword>
<feature type="transmembrane region" description="Helical" evidence="6">
    <location>
        <begin position="59"/>
        <end position="77"/>
    </location>
</feature>
<evidence type="ECO:0000313" key="9">
    <source>
        <dbReference type="Proteomes" id="UP000067448"/>
    </source>
</evidence>
<dbReference type="EMBL" id="BCMM01000067">
    <property type="protein sequence ID" value="GAQ67829.1"/>
    <property type="molecule type" value="Genomic_DNA"/>
</dbReference>
<sequence length="165" mass="17899">MAKRSQYGGRVDKRQALGSWLSGPREAAEAAGVDFGYRGEQLGLPEEGPGSIARPGRRLGALAVDWGLCLLIAYGLITDGYDQATSNWALLIFFLLHALTLGTVGFTPGKRLFGLRVVAQDTGTVTPWRALVRTVLLCLAIPALVWDRDGRGLHDRLARTVEVRV</sequence>
<dbReference type="PIRSF" id="PIRSF021697">
    <property type="entry name" value="UCP021697"/>
    <property type="match status" value="1"/>
</dbReference>
<keyword evidence="3 6" id="KW-0812">Transmembrane</keyword>
<gene>
    <name evidence="8" type="ORF">SsS58_08287</name>
</gene>
<evidence type="ECO:0000256" key="6">
    <source>
        <dbReference type="SAM" id="Phobius"/>
    </source>
</evidence>
<dbReference type="PANTHER" id="PTHR36115:SF6">
    <property type="entry name" value="PROLINE-RICH ANTIGEN HOMOLOG"/>
    <property type="match status" value="1"/>
</dbReference>
<evidence type="ECO:0000256" key="4">
    <source>
        <dbReference type="ARBA" id="ARBA00022989"/>
    </source>
</evidence>
<protein>
    <submittedName>
        <fullName evidence="8">RDD family protein</fullName>
    </submittedName>
</protein>
<reference evidence="9" key="1">
    <citation type="submission" date="2015-11" db="EMBL/GenBank/DDBJ databases">
        <authorList>
            <consortium name="Cross-ministerial Strategic Innovation Promotion Program (SIP) consortium"/>
            <person name="Tomihama T."/>
            <person name="Ikenaga M."/>
            <person name="Sakai M."/>
            <person name="Okubo T."/>
            <person name="Ikeda S."/>
        </authorList>
    </citation>
    <scope>NUCLEOTIDE SEQUENCE [LARGE SCALE GENOMIC DNA]</scope>
    <source>
        <strain evidence="9">S58</strain>
    </source>
</reference>
<dbReference type="InterPro" id="IPR010432">
    <property type="entry name" value="RDD"/>
</dbReference>
<evidence type="ECO:0000256" key="3">
    <source>
        <dbReference type="ARBA" id="ARBA00022692"/>
    </source>
</evidence>
<evidence type="ECO:0000313" key="8">
    <source>
        <dbReference type="EMBL" id="GAQ67829.1"/>
    </source>
</evidence>
<dbReference type="AlphaFoldDB" id="A0A100JY37"/>
<evidence type="ECO:0000256" key="2">
    <source>
        <dbReference type="ARBA" id="ARBA00022475"/>
    </source>
</evidence>